<dbReference type="AlphaFoldDB" id="A0A372ZMQ1"/>
<protein>
    <recommendedName>
        <fullName evidence="4">Ig-like domain-containing protein</fullName>
    </recommendedName>
</protein>
<keyword evidence="1" id="KW-0732">Signal</keyword>
<evidence type="ECO:0000313" key="3">
    <source>
        <dbReference type="Proteomes" id="UP000263377"/>
    </source>
</evidence>
<gene>
    <name evidence="2" type="ORF">DR950_04230</name>
</gene>
<evidence type="ECO:0000256" key="1">
    <source>
        <dbReference type="SAM" id="SignalP"/>
    </source>
</evidence>
<sequence>MNAVPSRVVFSRLAAAAGAVALAGGLLFAPASAPARAQGVVDVQCTGTFTDEFTPALTNQPQNVTIATQNSYATCVTGLPGSSSVTNNEPGETCLNVLHTLTPFDETITWSDQTTSTVHWASVEDTGGAATFTGTVTAGRYLGDAAVKATEAADITGTNPELCPVGGGTITGASGPANLTLTSV</sequence>
<feature type="signal peptide" evidence="1">
    <location>
        <begin position="1"/>
        <end position="37"/>
    </location>
</feature>
<accession>A0A372ZMQ1</accession>
<dbReference type="Proteomes" id="UP000263377">
    <property type="component" value="Unassembled WGS sequence"/>
</dbReference>
<feature type="chain" id="PRO_5016927470" description="Ig-like domain-containing protein" evidence="1">
    <location>
        <begin position="38"/>
        <end position="184"/>
    </location>
</feature>
<comment type="caution">
    <text evidence="2">The sequence shown here is derived from an EMBL/GenBank/DDBJ whole genome shotgun (WGS) entry which is preliminary data.</text>
</comment>
<dbReference type="PROSITE" id="PS51318">
    <property type="entry name" value="TAT"/>
    <property type="match status" value="1"/>
</dbReference>
<proteinExistence type="predicted"/>
<keyword evidence="3" id="KW-1185">Reference proteome</keyword>
<organism evidence="2 3">
    <name type="scientific">Kitasatospora xanthocidica</name>
    <dbReference type="NCBI Taxonomy" id="83382"/>
    <lineage>
        <taxon>Bacteria</taxon>
        <taxon>Bacillati</taxon>
        <taxon>Actinomycetota</taxon>
        <taxon>Actinomycetes</taxon>
        <taxon>Kitasatosporales</taxon>
        <taxon>Streptomycetaceae</taxon>
        <taxon>Kitasatospora</taxon>
    </lineage>
</organism>
<evidence type="ECO:0000313" key="2">
    <source>
        <dbReference type="EMBL" id="RGD57106.1"/>
    </source>
</evidence>
<reference evidence="2 3" key="1">
    <citation type="submission" date="2018-08" db="EMBL/GenBank/DDBJ databases">
        <title>Diversity &amp; Physiological Properties of Lignin-Decomposing Actinobacteria from Soil.</title>
        <authorList>
            <person name="Roh S.G."/>
            <person name="Kim S.B."/>
        </authorList>
    </citation>
    <scope>NUCLEOTIDE SEQUENCE [LARGE SCALE GENOMIC DNA]</scope>
    <source>
        <strain evidence="2 3">MMS17-GH009</strain>
    </source>
</reference>
<dbReference type="EMBL" id="QVIG01000001">
    <property type="protein sequence ID" value="RGD57106.1"/>
    <property type="molecule type" value="Genomic_DNA"/>
</dbReference>
<evidence type="ECO:0008006" key="4">
    <source>
        <dbReference type="Google" id="ProtNLM"/>
    </source>
</evidence>
<dbReference type="RefSeq" id="WP_117485866.1">
    <property type="nucleotide sequence ID" value="NZ_QVIG01000001.1"/>
</dbReference>
<name>A0A372ZMQ1_9ACTN</name>
<dbReference type="InterPro" id="IPR006311">
    <property type="entry name" value="TAT_signal"/>
</dbReference>